<organism evidence="2 3">
    <name type="scientific">Helianthus annuus</name>
    <name type="common">Common sunflower</name>
    <dbReference type="NCBI Taxonomy" id="4232"/>
    <lineage>
        <taxon>Eukaryota</taxon>
        <taxon>Viridiplantae</taxon>
        <taxon>Streptophyta</taxon>
        <taxon>Embryophyta</taxon>
        <taxon>Tracheophyta</taxon>
        <taxon>Spermatophyta</taxon>
        <taxon>Magnoliopsida</taxon>
        <taxon>eudicotyledons</taxon>
        <taxon>Gunneridae</taxon>
        <taxon>Pentapetalae</taxon>
        <taxon>asterids</taxon>
        <taxon>campanulids</taxon>
        <taxon>Asterales</taxon>
        <taxon>Asteraceae</taxon>
        <taxon>Asteroideae</taxon>
        <taxon>Heliantheae alliance</taxon>
        <taxon>Heliantheae</taxon>
        <taxon>Helianthus</taxon>
    </lineage>
</organism>
<accession>A0A251TIJ9</accession>
<gene>
    <name evidence="2" type="ORF">HannXRQ_Chr10g0293481</name>
    <name evidence="1" type="ORF">HanXRQr2_Chr10g0441271</name>
</gene>
<dbReference type="Gramene" id="mRNA:HanXRQr2_Chr10g0441271">
    <property type="protein sequence ID" value="mRNA:HanXRQr2_Chr10g0441271"/>
    <property type="gene ID" value="HanXRQr2_Chr10g0441271"/>
</dbReference>
<reference evidence="2" key="2">
    <citation type="submission" date="2017-02" db="EMBL/GenBank/DDBJ databases">
        <title>Sunflower complete genome.</title>
        <authorList>
            <person name="Langlade N."/>
            <person name="Munos S."/>
        </authorList>
    </citation>
    <scope>NUCLEOTIDE SEQUENCE [LARGE SCALE GENOMIC DNA]</scope>
    <source>
        <tissue evidence="2">Leaves</tissue>
    </source>
</reference>
<evidence type="ECO:0000313" key="2">
    <source>
        <dbReference type="EMBL" id="OTG10955.1"/>
    </source>
</evidence>
<dbReference type="EMBL" id="MNCJ02000325">
    <property type="protein sequence ID" value="KAF5786466.1"/>
    <property type="molecule type" value="Genomic_DNA"/>
</dbReference>
<reference evidence="1" key="3">
    <citation type="submission" date="2020-06" db="EMBL/GenBank/DDBJ databases">
        <title>Helianthus annuus Genome sequencing and assembly Release 2.</title>
        <authorList>
            <person name="Gouzy J."/>
            <person name="Langlade N."/>
            <person name="Munos S."/>
        </authorList>
    </citation>
    <scope>NUCLEOTIDE SEQUENCE</scope>
    <source>
        <tissue evidence="1">Leaves</tissue>
    </source>
</reference>
<evidence type="ECO:0000313" key="1">
    <source>
        <dbReference type="EMBL" id="KAF5786466.1"/>
    </source>
</evidence>
<dbReference type="Proteomes" id="UP000215914">
    <property type="component" value="Chromosome 10"/>
</dbReference>
<dbReference type="InParanoid" id="A0A251TIJ9"/>
<sequence>MVDSGGSKKTSGGGTLWRRHPHTLLILFISRPLGAYRWNLLSGRLEWSWVEIHGIATQD</sequence>
<keyword evidence="3" id="KW-1185">Reference proteome</keyword>
<proteinExistence type="predicted"/>
<protein>
    <submittedName>
        <fullName evidence="2">Uncharacterized protein</fullName>
    </submittedName>
</protein>
<reference evidence="1 3" key="1">
    <citation type="journal article" date="2017" name="Nature">
        <title>The sunflower genome provides insights into oil metabolism, flowering and Asterid evolution.</title>
        <authorList>
            <person name="Badouin H."/>
            <person name="Gouzy J."/>
            <person name="Grassa C.J."/>
            <person name="Murat F."/>
            <person name="Staton S.E."/>
            <person name="Cottret L."/>
            <person name="Lelandais-Briere C."/>
            <person name="Owens G.L."/>
            <person name="Carrere S."/>
            <person name="Mayjonade B."/>
            <person name="Legrand L."/>
            <person name="Gill N."/>
            <person name="Kane N.C."/>
            <person name="Bowers J.E."/>
            <person name="Hubner S."/>
            <person name="Bellec A."/>
            <person name="Berard A."/>
            <person name="Berges H."/>
            <person name="Blanchet N."/>
            <person name="Boniface M.C."/>
            <person name="Brunel D."/>
            <person name="Catrice O."/>
            <person name="Chaidir N."/>
            <person name="Claudel C."/>
            <person name="Donnadieu C."/>
            <person name="Faraut T."/>
            <person name="Fievet G."/>
            <person name="Helmstetter N."/>
            <person name="King M."/>
            <person name="Knapp S.J."/>
            <person name="Lai Z."/>
            <person name="Le Paslier M.C."/>
            <person name="Lippi Y."/>
            <person name="Lorenzon L."/>
            <person name="Mandel J.R."/>
            <person name="Marage G."/>
            <person name="Marchand G."/>
            <person name="Marquand E."/>
            <person name="Bret-Mestries E."/>
            <person name="Morien E."/>
            <person name="Nambeesan S."/>
            <person name="Nguyen T."/>
            <person name="Pegot-Espagnet P."/>
            <person name="Pouilly N."/>
            <person name="Raftis F."/>
            <person name="Sallet E."/>
            <person name="Schiex T."/>
            <person name="Thomas J."/>
            <person name="Vandecasteele C."/>
            <person name="Vares D."/>
            <person name="Vear F."/>
            <person name="Vautrin S."/>
            <person name="Crespi M."/>
            <person name="Mangin B."/>
            <person name="Burke J.M."/>
            <person name="Salse J."/>
            <person name="Munos S."/>
            <person name="Vincourt P."/>
            <person name="Rieseberg L.H."/>
            <person name="Langlade N.B."/>
        </authorList>
    </citation>
    <scope>NUCLEOTIDE SEQUENCE [LARGE SCALE GENOMIC DNA]</scope>
    <source>
        <strain evidence="3">cv. SF193</strain>
        <tissue evidence="1">Leaves</tissue>
    </source>
</reference>
<dbReference type="AlphaFoldDB" id="A0A251TIJ9"/>
<evidence type="ECO:0000313" key="3">
    <source>
        <dbReference type="Proteomes" id="UP000215914"/>
    </source>
</evidence>
<name>A0A251TIJ9_HELAN</name>
<dbReference type="EMBL" id="CM007899">
    <property type="protein sequence ID" value="OTG10955.1"/>
    <property type="molecule type" value="Genomic_DNA"/>
</dbReference>